<dbReference type="GO" id="GO:0006397">
    <property type="term" value="P:mRNA processing"/>
    <property type="evidence" value="ECO:0007669"/>
    <property type="project" value="UniProtKB-KW"/>
</dbReference>
<evidence type="ECO:0000256" key="10">
    <source>
        <dbReference type="ARBA" id="ARBA00078338"/>
    </source>
</evidence>
<evidence type="ECO:0000256" key="3">
    <source>
        <dbReference type="ARBA" id="ARBA00022643"/>
    </source>
</evidence>
<evidence type="ECO:0000256" key="9">
    <source>
        <dbReference type="ARBA" id="ARBA00071722"/>
    </source>
</evidence>
<dbReference type="Gene3D" id="3.20.20.70">
    <property type="entry name" value="Aldolase class I"/>
    <property type="match status" value="1"/>
</dbReference>
<dbReference type="GO" id="GO:0102267">
    <property type="term" value="F:tRNA-dihydrouridine20b synthase activity"/>
    <property type="evidence" value="ECO:0007669"/>
    <property type="project" value="UniProtKB-ARBA"/>
</dbReference>
<dbReference type="InterPro" id="IPR018517">
    <property type="entry name" value="tRNA_hU_synthase_CS"/>
</dbReference>
<evidence type="ECO:0000256" key="7">
    <source>
        <dbReference type="ARBA" id="ARBA00023002"/>
    </source>
</evidence>
<keyword evidence="5" id="KW-0819">tRNA processing</keyword>
<dbReference type="InterPro" id="IPR013785">
    <property type="entry name" value="Aldolase_TIM"/>
</dbReference>
<dbReference type="PANTHER" id="PTHR11082">
    <property type="entry name" value="TRNA-DIHYDROURIDINE SYNTHASE"/>
    <property type="match status" value="1"/>
</dbReference>
<keyword evidence="6" id="KW-0521">NADP</keyword>
<evidence type="ECO:0000256" key="6">
    <source>
        <dbReference type="ARBA" id="ARBA00022857"/>
    </source>
</evidence>
<dbReference type="CDD" id="cd02801">
    <property type="entry name" value="DUS_like_FMN"/>
    <property type="match status" value="1"/>
</dbReference>
<evidence type="ECO:0000256" key="4">
    <source>
        <dbReference type="ARBA" id="ARBA00022664"/>
    </source>
</evidence>
<evidence type="ECO:0000313" key="13">
    <source>
        <dbReference type="Proteomes" id="UP000325440"/>
    </source>
</evidence>
<dbReference type="PROSITE" id="PS01136">
    <property type="entry name" value="UPF0034"/>
    <property type="match status" value="1"/>
</dbReference>
<evidence type="ECO:0000259" key="11">
    <source>
        <dbReference type="Pfam" id="PF01207"/>
    </source>
</evidence>
<dbReference type="SUPFAM" id="SSF51395">
    <property type="entry name" value="FMN-linked oxidoreductases"/>
    <property type="match status" value="1"/>
</dbReference>
<protein>
    <recommendedName>
        <fullName evidence="9">tRNA-dihydrouridine(20a/20b) synthase [NAD(P)+]</fullName>
    </recommendedName>
    <alternativeName>
        <fullName evidence="10">tRNA-dihydrouridine synthase 4</fullName>
    </alternativeName>
</protein>
<evidence type="ECO:0000256" key="5">
    <source>
        <dbReference type="ARBA" id="ARBA00022694"/>
    </source>
</evidence>
<dbReference type="Proteomes" id="UP000325440">
    <property type="component" value="Unassembled WGS sequence"/>
</dbReference>
<dbReference type="Pfam" id="PF01207">
    <property type="entry name" value="Dus"/>
    <property type="match status" value="1"/>
</dbReference>
<accession>A0A5E4MAM0</accession>
<keyword evidence="8" id="KW-0520">NAD</keyword>
<reference evidence="12 13" key="1">
    <citation type="submission" date="2019-08" db="EMBL/GenBank/DDBJ databases">
        <authorList>
            <person name="Alioto T."/>
            <person name="Alioto T."/>
            <person name="Gomez Garrido J."/>
        </authorList>
    </citation>
    <scope>NUCLEOTIDE SEQUENCE [LARGE SCALE GENOMIC DNA]</scope>
</reference>
<keyword evidence="4" id="KW-0507">mRNA processing</keyword>
<comment type="cofactor">
    <cofactor evidence="1">
        <name>FMN</name>
        <dbReference type="ChEBI" id="CHEBI:58210"/>
    </cofactor>
</comment>
<dbReference type="InterPro" id="IPR035587">
    <property type="entry name" value="DUS-like_FMN-bd"/>
</dbReference>
<evidence type="ECO:0000256" key="1">
    <source>
        <dbReference type="ARBA" id="ARBA00001917"/>
    </source>
</evidence>
<dbReference type="GO" id="GO:0050660">
    <property type="term" value="F:flavin adenine dinucleotide binding"/>
    <property type="evidence" value="ECO:0007669"/>
    <property type="project" value="InterPro"/>
</dbReference>
<dbReference type="OrthoDB" id="9977870at2759"/>
<keyword evidence="7" id="KW-0560">Oxidoreductase</keyword>
<keyword evidence="2" id="KW-0285">Flavoprotein</keyword>
<dbReference type="FunFam" id="3.20.20.70:FF:000159">
    <property type="entry name" value="tRNA-dihydrouridine synthase 4"/>
    <property type="match status" value="1"/>
</dbReference>
<keyword evidence="13" id="KW-1185">Reference proteome</keyword>
<dbReference type="AlphaFoldDB" id="A0A5E4MAM0"/>
<sequence>MTSNPVIELFNDQNKQFVKVCAPMVRYSKLQFRKLIRMYDCDLCFTPMIMADSYVKSIKAREHEFTIDTNDRPLIVQFGANNASDFVNASNLIITHCDGVDLNCGCPQRWALNDGYGAQLLKNPEIIKDCVRQFRNRIPSNKTISVKLRLLDDHRKSVDLCQKVEAAGVSFITVHGRKTLQKNDPIDQECIKLINESVNVPVILNGDVKNLSDAIAMQKYTGCKGVMSARGILHNPGLFAGHNSTPLSAVQEWLNIHHTNFLWFHHHLVFMCENLLPKNIRKKFNQLRKASDVVSFLEDQFHIPNVLQSNRTLGKVPSGTSGAYYQNVSEKETILSQCEDVMEGICLFDS</sequence>
<feature type="domain" description="DUS-like FMN-binding" evidence="11">
    <location>
        <begin position="21"/>
        <end position="284"/>
    </location>
</feature>
<proteinExistence type="predicted"/>
<gene>
    <name evidence="12" type="ORF">CINCED_3A007063</name>
</gene>
<dbReference type="GO" id="GO:0102266">
    <property type="term" value="F:tRNA-dihydrouridine20a synthase activity"/>
    <property type="evidence" value="ECO:0007669"/>
    <property type="project" value="UniProtKB-ARBA"/>
</dbReference>
<evidence type="ECO:0000256" key="2">
    <source>
        <dbReference type="ARBA" id="ARBA00022630"/>
    </source>
</evidence>
<evidence type="ECO:0000256" key="8">
    <source>
        <dbReference type="ARBA" id="ARBA00023027"/>
    </source>
</evidence>
<name>A0A5E4MAM0_9HEMI</name>
<organism evidence="12 13">
    <name type="scientific">Cinara cedri</name>
    <dbReference type="NCBI Taxonomy" id="506608"/>
    <lineage>
        <taxon>Eukaryota</taxon>
        <taxon>Metazoa</taxon>
        <taxon>Ecdysozoa</taxon>
        <taxon>Arthropoda</taxon>
        <taxon>Hexapoda</taxon>
        <taxon>Insecta</taxon>
        <taxon>Pterygota</taxon>
        <taxon>Neoptera</taxon>
        <taxon>Paraneoptera</taxon>
        <taxon>Hemiptera</taxon>
        <taxon>Sternorrhyncha</taxon>
        <taxon>Aphidomorpha</taxon>
        <taxon>Aphidoidea</taxon>
        <taxon>Aphididae</taxon>
        <taxon>Lachninae</taxon>
        <taxon>Cinara</taxon>
    </lineage>
</organism>
<keyword evidence="3" id="KW-0288">FMN</keyword>
<dbReference type="EMBL" id="CABPRJ010000481">
    <property type="protein sequence ID" value="VVC28458.1"/>
    <property type="molecule type" value="Genomic_DNA"/>
</dbReference>
<dbReference type="PANTHER" id="PTHR11082:SF31">
    <property type="entry name" value="TRNA-DIHYDROURIDINE(20A_20B) SYNTHASE [NAD(P)+]-LIKE"/>
    <property type="match status" value="1"/>
</dbReference>
<evidence type="ECO:0000313" key="12">
    <source>
        <dbReference type="EMBL" id="VVC28458.1"/>
    </source>
</evidence>